<organism evidence="1">
    <name type="scientific">marine metagenome</name>
    <dbReference type="NCBI Taxonomy" id="408172"/>
    <lineage>
        <taxon>unclassified sequences</taxon>
        <taxon>metagenomes</taxon>
        <taxon>ecological metagenomes</taxon>
    </lineage>
</organism>
<dbReference type="InterPro" id="IPR045584">
    <property type="entry name" value="Pilin-like"/>
</dbReference>
<dbReference type="SUPFAM" id="SSF54523">
    <property type="entry name" value="Pili subunits"/>
    <property type="match status" value="1"/>
</dbReference>
<evidence type="ECO:0000313" key="1">
    <source>
        <dbReference type="EMBL" id="SVB29828.1"/>
    </source>
</evidence>
<gene>
    <name evidence="1" type="ORF">METZ01_LOCUS182682</name>
</gene>
<dbReference type="Gene3D" id="3.30.700.10">
    <property type="entry name" value="Glycoprotein, Type 4 Pilin"/>
    <property type="match status" value="1"/>
</dbReference>
<dbReference type="EMBL" id="UINC01036210">
    <property type="protein sequence ID" value="SVB29828.1"/>
    <property type="molecule type" value="Genomic_DNA"/>
</dbReference>
<accession>A0A382CUJ0</accession>
<sequence length="42" mass="4352">MLVVIAIIAILAAMLLPALAKAKSQAVSTQCKNNLKQMGLAT</sequence>
<feature type="non-terminal residue" evidence="1">
    <location>
        <position position="42"/>
    </location>
</feature>
<name>A0A382CUJ0_9ZZZZ</name>
<dbReference type="AlphaFoldDB" id="A0A382CUJ0"/>
<reference evidence="1" key="1">
    <citation type="submission" date="2018-05" db="EMBL/GenBank/DDBJ databases">
        <authorList>
            <person name="Lanie J.A."/>
            <person name="Ng W.-L."/>
            <person name="Kazmierczak K.M."/>
            <person name="Andrzejewski T.M."/>
            <person name="Davidsen T.M."/>
            <person name="Wayne K.J."/>
            <person name="Tettelin H."/>
            <person name="Glass J.I."/>
            <person name="Rusch D."/>
            <person name="Podicherti R."/>
            <person name="Tsui H.-C.T."/>
            <person name="Winkler M.E."/>
        </authorList>
    </citation>
    <scope>NUCLEOTIDE SEQUENCE</scope>
</reference>
<proteinExistence type="predicted"/>
<protein>
    <submittedName>
        <fullName evidence="1">Uncharacterized protein</fullName>
    </submittedName>
</protein>